<dbReference type="InterPro" id="IPR047262">
    <property type="entry name" value="PRX-like1"/>
</dbReference>
<keyword evidence="1" id="KW-0732">Signal</keyword>
<name>A0A5K7XAK7_9BACT</name>
<evidence type="ECO:0000256" key="1">
    <source>
        <dbReference type="SAM" id="SignalP"/>
    </source>
</evidence>
<dbReference type="InterPro" id="IPR036249">
    <property type="entry name" value="Thioredoxin-like_sf"/>
</dbReference>
<dbReference type="PANTHER" id="PTHR43640">
    <property type="entry name" value="OS07G0260300 PROTEIN"/>
    <property type="match status" value="1"/>
</dbReference>
<reference evidence="4" key="1">
    <citation type="submission" date="2019-10" db="EMBL/GenBank/DDBJ databases">
        <title>Lacipirellula parvula gen. nov., sp. nov., representing a lineage of planctomycetes widespread in freshwater anoxic habitats, and description of the family Lacipirellulaceae.</title>
        <authorList>
            <person name="Dedysh S.N."/>
            <person name="Kulichevskaya I.S."/>
            <person name="Beletsky A.V."/>
            <person name="Rakitin A.L."/>
            <person name="Mardanov A.V."/>
            <person name="Ivanova A.A."/>
            <person name="Saltykova V.X."/>
            <person name="Rijpstra W.I.C."/>
            <person name="Sinninghe Damste J.S."/>
            <person name="Ravin N.V."/>
        </authorList>
    </citation>
    <scope>NUCLEOTIDE SEQUENCE [LARGE SCALE GENOMIC DNA]</scope>
    <source>
        <strain evidence="4">PX69</strain>
    </source>
</reference>
<dbReference type="SUPFAM" id="SSF52833">
    <property type="entry name" value="Thioredoxin-like"/>
    <property type="match status" value="1"/>
</dbReference>
<sequence>MRKFFGLRAAIIAAALAMVGGSLAAPAVQADTPAAKKEAKKGLAIGDAAPAWSDLEGIDGKKHALADLKDADAVVVVFTCNHCPVAKAYEERLVEFDHDFKDKKVELVAINVSNADADKLPAMKERGEAKGFEFAYLYDPSQEIGRAFGAAVTPHAFVLDKERNVVYKGAIDDSQDAAKASKHHVRDAVEAVLGGKKPQVAETKQFGCGIHYD</sequence>
<protein>
    <recommendedName>
        <fullName evidence="2">Thioredoxin domain-containing protein</fullName>
    </recommendedName>
</protein>
<dbReference type="GO" id="GO:0016491">
    <property type="term" value="F:oxidoreductase activity"/>
    <property type="evidence" value="ECO:0007669"/>
    <property type="project" value="InterPro"/>
</dbReference>
<dbReference type="RefSeq" id="WP_152098859.1">
    <property type="nucleotide sequence ID" value="NZ_AP021861.1"/>
</dbReference>
<dbReference type="InterPro" id="IPR013740">
    <property type="entry name" value="Redoxin"/>
</dbReference>
<dbReference type="AlphaFoldDB" id="A0A5K7XAK7"/>
<proteinExistence type="predicted"/>
<evidence type="ECO:0000313" key="4">
    <source>
        <dbReference type="Proteomes" id="UP000326837"/>
    </source>
</evidence>
<feature type="domain" description="Thioredoxin" evidence="2">
    <location>
        <begin position="43"/>
        <end position="194"/>
    </location>
</feature>
<dbReference type="CDD" id="cd02969">
    <property type="entry name" value="PRX_like1"/>
    <property type="match status" value="1"/>
</dbReference>
<dbReference type="Proteomes" id="UP000326837">
    <property type="component" value="Chromosome"/>
</dbReference>
<keyword evidence="4" id="KW-1185">Reference proteome</keyword>
<evidence type="ECO:0000259" key="2">
    <source>
        <dbReference type="PROSITE" id="PS51352"/>
    </source>
</evidence>
<dbReference type="Gene3D" id="3.40.30.10">
    <property type="entry name" value="Glutaredoxin"/>
    <property type="match status" value="1"/>
</dbReference>
<evidence type="ECO:0000313" key="3">
    <source>
        <dbReference type="EMBL" id="BBO32987.1"/>
    </source>
</evidence>
<organism evidence="3 4">
    <name type="scientific">Lacipirellula parvula</name>
    <dbReference type="NCBI Taxonomy" id="2650471"/>
    <lineage>
        <taxon>Bacteria</taxon>
        <taxon>Pseudomonadati</taxon>
        <taxon>Planctomycetota</taxon>
        <taxon>Planctomycetia</taxon>
        <taxon>Pirellulales</taxon>
        <taxon>Lacipirellulaceae</taxon>
        <taxon>Lacipirellula</taxon>
    </lineage>
</organism>
<dbReference type="EMBL" id="AP021861">
    <property type="protein sequence ID" value="BBO32987.1"/>
    <property type="molecule type" value="Genomic_DNA"/>
</dbReference>
<dbReference type="PANTHER" id="PTHR43640:SF1">
    <property type="entry name" value="THIOREDOXIN-DEPENDENT PEROXIREDOXIN"/>
    <property type="match status" value="1"/>
</dbReference>
<feature type="signal peptide" evidence="1">
    <location>
        <begin position="1"/>
        <end position="24"/>
    </location>
</feature>
<dbReference type="InterPro" id="IPR013766">
    <property type="entry name" value="Thioredoxin_domain"/>
</dbReference>
<dbReference type="PROSITE" id="PS51352">
    <property type="entry name" value="THIOREDOXIN_2"/>
    <property type="match status" value="1"/>
</dbReference>
<dbReference type="Pfam" id="PF08534">
    <property type="entry name" value="Redoxin"/>
    <property type="match status" value="1"/>
</dbReference>
<gene>
    <name evidence="3" type="ORF">PLANPX_2599</name>
</gene>
<accession>A0A5K7XAK7</accession>
<dbReference type="KEGG" id="lpav:PLANPX_2599"/>
<feature type="chain" id="PRO_5024989886" description="Thioredoxin domain-containing protein" evidence="1">
    <location>
        <begin position="25"/>
        <end position="213"/>
    </location>
</feature>